<dbReference type="InterPro" id="IPR033199">
    <property type="entry name" value="DDAH-like"/>
</dbReference>
<dbReference type="RefSeq" id="WP_255059185.1">
    <property type="nucleotide sequence ID" value="NZ_JANDBD010000003.1"/>
</dbReference>
<name>A0ABT1LYM9_9MYCO</name>
<evidence type="ECO:0000256" key="1">
    <source>
        <dbReference type="ARBA" id="ARBA00008532"/>
    </source>
</evidence>
<keyword evidence="2" id="KW-0378">Hydrolase</keyword>
<proteinExistence type="inferred from homology"/>
<evidence type="ECO:0000256" key="2">
    <source>
        <dbReference type="ARBA" id="ARBA00022801"/>
    </source>
</evidence>
<dbReference type="SUPFAM" id="SSF55909">
    <property type="entry name" value="Pentein"/>
    <property type="match status" value="1"/>
</dbReference>
<evidence type="ECO:0000313" key="4">
    <source>
        <dbReference type="Proteomes" id="UP001651690"/>
    </source>
</evidence>
<comment type="caution">
    <text evidence="3">The sequence shown here is derived from an EMBL/GenBank/DDBJ whole genome shotgun (WGS) entry which is preliminary data.</text>
</comment>
<dbReference type="Proteomes" id="UP001651690">
    <property type="component" value="Unassembled WGS sequence"/>
</dbReference>
<protein>
    <submittedName>
        <fullName evidence="3">N(G),N(G)-dimethylarginine dimethylaminohydrolase</fullName>
    </submittedName>
</protein>
<accession>A0ABT1LYM9</accession>
<dbReference type="EMBL" id="JANDBD010000003">
    <property type="protein sequence ID" value="MCP9272006.1"/>
    <property type="molecule type" value="Genomic_DNA"/>
</dbReference>
<dbReference type="Gene3D" id="3.75.10.10">
    <property type="entry name" value="L-arginine/glycine Amidinotransferase, Chain A"/>
    <property type="match status" value="1"/>
</dbReference>
<dbReference type="PANTHER" id="PTHR12737">
    <property type="entry name" value="DIMETHYLARGININE DIMETHYLAMINOHYDROLASE"/>
    <property type="match status" value="1"/>
</dbReference>
<dbReference type="NCBIfam" id="NF045660">
    <property type="entry name" value="DiMthArgaseDdahStm"/>
    <property type="match status" value="1"/>
</dbReference>
<sequence length="257" mass="27435">MNRRALVRRPSPLLAEGLVTHIERSDDVDADLALRQWEGYVEALHAAGWTTHEVPPAPDSPDSAFVEDTMVVYGELAVISRPGAEERWTEIPAAADTVCELGYRMVQIEAPGTLDGGDVLKHGGTVWVGRGGRTNDEGIAQLAAALEPLGARVVTIPLTKVLHLKSAVTALPDGTVIGYAPVVDDPGVWGDAFLAVPEEPGAHVVLLDDDVLLMSSAAPESAKLFEARGYRVVTVDISEFEKLEGCVTCLSVRLRGL</sequence>
<dbReference type="PANTHER" id="PTHR12737:SF9">
    <property type="entry name" value="DIMETHYLARGININASE"/>
    <property type="match status" value="1"/>
</dbReference>
<evidence type="ECO:0000313" key="3">
    <source>
        <dbReference type="EMBL" id="MCP9272006.1"/>
    </source>
</evidence>
<comment type="similarity">
    <text evidence="1">Belongs to the DDAH family.</text>
</comment>
<gene>
    <name evidence="3" type="ORF">NM203_07390</name>
</gene>
<organism evidence="3 4">
    <name type="scientific">Mycolicibacterium arenosum</name>
    <dbReference type="NCBI Taxonomy" id="2952157"/>
    <lineage>
        <taxon>Bacteria</taxon>
        <taxon>Bacillati</taxon>
        <taxon>Actinomycetota</taxon>
        <taxon>Actinomycetes</taxon>
        <taxon>Mycobacteriales</taxon>
        <taxon>Mycobacteriaceae</taxon>
        <taxon>Mycolicibacterium</taxon>
    </lineage>
</organism>
<keyword evidence="4" id="KW-1185">Reference proteome</keyword>
<reference evidence="3 4" key="1">
    <citation type="submission" date="2022-06" db="EMBL/GenBank/DDBJ databases">
        <title>Mycolicibacterium sp. CAU 1645 isolated from seawater.</title>
        <authorList>
            <person name="Kim W."/>
        </authorList>
    </citation>
    <scope>NUCLEOTIDE SEQUENCE [LARGE SCALE GENOMIC DNA]</scope>
    <source>
        <strain evidence="3 4">CAU 1645</strain>
    </source>
</reference>